<dbReference type="EMBL" id="JAHFYH010000068">
    <property type="protein sequence ID" value="KAH0215884.1"/>
    <property type="molecule type" value="Genomic_DNA"/>
</dbReference>
<dbReference type="GO" id="GO:0071248">
    <property type="term" value="P:cellular response to metal ion"/>
    <property type="evidence" value="ECO:0007669"/>
    <property type="project" value="UniProtKB-ARBA"/>
</dbReference>
<evidence type="ECO:0000256" key="6">
    <source>
        <dbReference type="ARBA" id="ARBA00023015"/>
    </source>
</evidence>
<evidence type="ECO:0000256" key="2">
    <source>
        <dbReference type="ARBA" id="ARBA00022723"/>
    </source>
</evidence>
<evidence type="ECO:0000256" key="8">
    <source>
        <dbReference type="ARBA" id="ARBA00023242"/>
    </source>
</evidence>
<dbReference type="OrthoDB" id="8117402at2759"/>
<dbReference type="InterPro" id="IPR050717">
    <property type="entry name" value="C2H2-ZF_Transcription_Reg"/>
</dbReference>
<dbReference type="PROSITE" id="PS50157">
    <property type="entry name" value="ZINC_FINGER_C2H2_2"/>
    <property type="match status" value="2"/>
</dbReference>
<evidence type="ECO:0000256" key="4">
    <source>
        <dbReference type="ARBA" id="ARBA00022771"/>
    </source>
</evidence>
<dbReference type="GO" id="GO:0000977">
    <property type="term" value="F:RNA polymerase II transcription regulatory region sequence-specific DNA binding"/>
    <property type="evidence" value="ECO:0007669"/>
    <property type="project" value="TreeGrafter"/>
</dbReference>
<dbReference type="FunFam" id="3.30.160.60:FF:000181">
    <property type="entry name" value="C2H2 type zinc finger protein"/>
    <property type="match status" value="1"/>
</dbReference>
<dbReference type="InterPro" id="IPR036236">
    <property type="entry name" value="Znf_C2H2_sf"/>
</dbReference>
<evidence type="ECO:0000256" key="3">
    <source>
        <dbReference type="ARBA" id="ARBA00022737"/>
    </source>
</evidence>
<evidence type="ECO:0000313" key="13">
    <source>
        <dbReference type="Proteomes" id="UP000767238"/>
    </source>
</evidence>
<protein>
    <recommendedName>
        <fullName evidence="11">C2H2-type domain-containing protein</fullName>
    </recommendedName>
</protein>
<dbReference type="Proteomes" id="UP000767238">
    <property type="component" value="Unassembled WGS sequence"/>
</dbReference>
<feature type="region of interest" description="Disordered" evidence="10">
    <location>
        <begin position="26"/>
        <end position="123"/>
    </location>
</feature>
<sequence length="214" mass="24581">MEEVALFVLPMDPEDDEDELMKEITEEKSQYTRDAESISAKKRLEENAVAEQTRIIQEQKEQQDTKEDEHQASLLEQKEQQDSKRKDIEEDYIHSSLGDSSPPYTSPTSGISGRSSPSPVPQRDYILDVANPERATSGGNDPKWTQEYPATYQCTLCPKMFTRAYNLRSHLRTHVDERPFICAVCGKAFARQRDRERHESLHCGENKGWSQGEE</sequence>
<gene>
    <name evidence="12" type="ORF">KCV03_g7818</name>
</gene>
<feature type="non-terminal residue" evidence="12">
    <location>
        <position position="214"/>
    </location>
</feature>
<feature type="compositionally biased region" description="Basic and acidic residues" evidence="10">
    <location>
        <begin position="57"/>
        <end position="93"/>
    </location>
</feature>
<feature type="domain" description="C2H2-type" evidence="11">
    <location>
        <begin position="180"/>
        <end position="207"/>
    </location>
</feature>
<name>A0A9P8GDS5_AURME</name>
<dbReference type="Pfam" id="PF00096">
    <property type="entry name" value="zf-C2H2"/>
    <property type="match status" value="2"/>
</dbReference>
<dbReference type="PANTHER" id="PTHR14196">
    <property type="entry name" value="ODD-SKIPPED - RELATED"/>
    <property type="match status" value="1"/>
</dbReference>
<dbReference type="SMART" id="SM00355">
    <property type="entry name" value="ZnF_C2H2"/>
    <property type="match status" value="2"/>
</dbReference>
<dbReference type="PROSITE" id="PS00028">
    <property type="entry name" value="ZINC_FINGER_C2H2_1"/>
    <property type="match status" value="2"/>
</dbReference>
<dbReference type="GO" id="GO:0008270">
    <property type="term" value="F:zinc ion binding"/>
    <property type="evidence" value="ECO:0007669"/>
    <property type="project" value="UniProtKB-KW"/>
</dbReference>
<keyword evidence="7" id="KW-0804">Transcription</keyword>
<reference evidence="12" key="2">
    <citation type="submission" date="2021-08" db="EMBL/GenBank/DDBJ databases">
        <authorList>
            <person name="Gostincar C."/>
            <person name="Sun X."/>
            <person name="Song Z."/>
            <person name="Gunde-Cimerman N."/>
        </authorList>
    </citation>
    <scope>NUCLEOTIDE SEQUENCE</scope>
    <source>
        <strain evidence="12">EXF-8016</strain>
    </source>
</reference>
<feature type="compositionally biased region" description="Polar residues" evidence="10">
    <location>
        <begin position="97"/>
        <end position="117"/>
    </location>
</feature>
<evidence type="ECO:0000256" key="9">
    <source>
        <dbReference type="PROSITE-ProRule" id="PRU00042"/>
    </source>
</evidence>
<reference evidence="12" key="1">
    <citation type="journal article" date="2021" name="J Fungi (Basel)">
        <title>Virulence traits and population genomics of the black yeast Aureobasidium melanogenum.</title>
        <authorList>
            <person name="Cernosa A."/>
            <person name="Sun X."/>
            <person name="Gostincar C."/>
            <person name="Fang C."/>
            <person name="Gunde-Cimerman N."/>
            <person name="Song Z."/>
        </authorList>
    </citation>
    <scope>NUCLEOTIDE SEQUENCE</scope>
    <source>
        <strain evidence="12">EXF-8016</strain>
    </source>
</reference>
<comment type="caution">
    <text evidence="12">The sequence shown here is derived from an EMBL/GenBank/DDBJ whole genome shotgun (WGS) entry which is preliminary data.</text>
</comment>
<keyword evidence="8" id="KW-0539">Nucleus</keyword>
<keyword evidence="3" id="KW-0677">Repeat</keyword>
<dbReference type="GO" id="GO:0005634">
    <property type="term" value="C:nucleus"/>
    <property type="evidence" value="ECO:0007669"/>
    <property type="project" value="UniProtKB-SubCell"/>
</dbReference>
<feature type="compositionally biased region" description="Basic and acidic residues" evidence="10">
    <location>
        <begin position="26"/>
        <end position="36"/>
    </location>
</feature>
<evidence type="ECO:0000256" key="1">
    <source>
        <dbReference type="ARBA" id="ARBA00004123"/>
    </source>
</evidence>
<keyword evidence="2" id="KW-0479">Metal-binding</keyword>
<evidence type="ECO:0000313" key="12">
    <source>
        <dbReference type="EMBL" id="KAH0215884.1"/>
    </source>
</evidence>
<keyword evidence="4 9" id="KW-0863">Zinc-finger</keyword>
<proteinExistence type="predicted"/>
<dbReference type="Gene3D" id="3.30.160.60">
    <property type="entry name" value="Classic Zinc Finger"/>
    <property type="match status" value="2"/>
</dbReference>
<comment type="subcellular location">
    <subcellularLocation>
        <location evidence="1">Nucleus</location>
    </subcellularLocation>
</comment>
<evidence type="ECO:0000256" key="10">
    <source>
        <dbReference type="SAM" id="MobiDB-lite"/>
    </source>
</evidence>
<keyword evidence="6" id="KW-0805">Transcription regulation</keyword>
<organism evidence="12 13">
    <name type="scientific">Aureobasidium melanogenum</name>
    <name type="common">Aureobasidium pullulans var. melanogenum</name>
    <dbReference type="NCBI Taxonomy" id="46634"/>
    <lineage>
        <taxon>Eukaryota</taxon>
        <taxon>Fungi</taxon>
        <taxon>Dikarya</taxon>
        <taxon>Ascomycota</taxon>
        <taxon>Pezizomycotina</taxon>
        <taxon>Dothideomycetes</taxon>
        <taxon>Dothideomycetidae</taxon>
        <taxon>Dothideales</taxon>
        <taxon>Saccotheciaceae</taxon>
        <taxon>Aureobasidium</taxon>
    </lineage>
</organism>
<evidence type="ECO:0000259" key="11">
    <source>
        <dbReference type="PROSITE" id="PS50157"/>
    </source>
</evidence>
<accession>A0A9P8GDS5</accession>
<dbReference type="FunFam" id="3.30.160.60:FF:000146">
    <property type="entry name" value="C2H2 type zinc finger protein"/>
    <property type="match status" value="1"/>
</dbReference>
<dbReference type="InterPro" id="IPR013087">
    <property type="entry name" value="Znf_C2H2_type"/>
</dbReference>
<dbReference type="SUPFAM" id="SSF57667">
    <property type="entry name" value="beta-beta-alpha zinc fingers"/>
    <property type="match status" value="1"/>
</dbReference>
<dbReference type="AlphaFoldDB" id="A0A9P8GDS5"/>
<evidence type="ECO:0000256" key="7">
    <source>
        <dbReference type="ARBA" id="ARBA00023163"/>
    </source>
</evidence>
<keyword evidence="5" id="KW-0862">Zinc</keyword>
<dbReference type="GO" id="GO:0000981">
    <property type="term" value="F:DNA-binding transcription factor activity, RNA polymerase II-specific"/>
    <property type="evidence" value="ECO:0007669"/>
    <property type="project" value="TreeGrafter"/>
</dbReference>
<feature type="domain" description="C2H2-type" evidence="11">
    <location>
        <begin position="152"/>
        <end position="179"/>
    </location>
</feature>
<dbReference type="PANTHER" id="PTHR14196:SF0">
    <property type="entry name" value="PROTEIN BOWEL"/>
    <property type="match status" value="1"/>
</dbReference>
<evidence type="ECO:0000256" key="5">
    <source>
        <dbReference type="ARBA" id="ARBA00022833"/>
    </source>
</evidence>